<organism evidence="1 2">
    <name type="scientific">Phyllosticta citriasiana</name>
    <dbReference type="NCBI Taxonomy" id="595635"/>
    <lineage>
        <taxon>Eukaryota</taxon>
        <taxon>Fungi</taxon>
        <taxon>Dikarya</taxon>
        <taxon>Ascomycota</taxon>
        <taxon>Pezizomycotina</taxon>
        <taxon>Dothideomycetes</taxon>
        <taxon>Dothideomycetes incertae sedis</taxon>
        <taxon>Botryosphaeriales</taxon>
        <taxon>Phyllostictaceae</taxon>
        <taxon>Phyllosticta</taxon>
    </lineage>
</organism>
<dbReference type="EMBL" id="JBBPHU010000003">
    <property type="protein sequence ID" value="KAK7520726.1"/>
    <property type="molecule type" value="Genomic_DNA"/>
</dbReference>
<evidence type="ECO:0000313" key="1">
    <source>
        <dbReference type="EMBL" id="KAK7520726.1"/>
    </source>
</evidence>
<sequence length="248" mass="27079">MRIFDDACGDRVDAHAEVPCVGPRNNLLGRRIRRNICRHWHAVPAVKRLLGPHEVVSWRTQGPLPFQGAKPATNRLAPTLSRQASPRRQVHAQQGVVSFRVWWRVDSALCMTDASARSKQRLRLGIPKYCTLPSPFKTVATCSGQRSLKMALSASTPDGGKSTASVIAISRRVGRGVGREIKMNRKGRRDGLCFVGSDDHVARRVLDVHAATGPVSSYLLALGAAEVTQRGGCAFPVYMAEGQRHSNG</sequence>
<accession>A0ABR1KXM9</accession>
<comment type="caution">
    <text evidence="1">The sequence shown here is derived from an EMBL/GenBank/DDBJ whole genome shotgun (WGS) entry which is preliminary data.</text>
</comment>
<keyword evidence="2" id="KW-1185">Reference proteome</keyword>
<gene>
    <name evidence="1" type="ORF">IWZ03DRAFT_145249</name>
</gene>
<reference evidence="1 2" key="1">
    <citation type="submission" date="2024-04" db="EMBL/GenBank/DDBJ databases">
        <title>Phyllosticta paracitricarpa is synonymous to the EU quarantine fungus P. citricarpa based on phylogenomic analyses.</title>
        <authorList>
            <consortium name="Lawrence Berkeley National Laboratory"/>
            <person name="Van Ingen-Buijs V.A."/>
            <person name="Van Westerhoven A.C."/>
            <person name="Haridas S."/>
            <person name="Skiadas P."/>
            <person name="Martin F."/>
            <person name="Groenewald J.Z."/>
            <person name="Crous P.W."/>
            <person name="Seidl M.F."/>
        </authorList>
    </citation>
    <scope>NUCLEOTIDE SEQUENCE [LARGE SCALE GENOMIC DNA]</scope>
    <source>
        <strain evidence="1 2">CBS 123371</strain>
    </source>
</reference>
<evidence type="ECO:0000313" key="2">
    <source>
        <dbReference type="Proteomes" id="UP001363622"/>
    </source>
</evidence>
<proteinExistence type="predicted"/>
<protein>
    <submittedName>
        <fullName evidence="1">Uncharacterized protein</fullName>
    </submittedName>
</protein>
<dbReference type="Proteomes" id="UP001363622">
    <property type="component" value="Unassembled WGS sequence"/>
</dbReference>
<name>A0ABR1KXM9_9PEZI</name>